<sequence>MATPSESLKFERVLTPDAAFVADAAQIFVSAMQNDPLAYALTGTDLSLLPSLITIMLDGYLLGPDEGEAYAARDANGVLVGFLVFSLPGKLLFATEASRAWGFDEYVAKLSPEGQQFFLGMMPKLPPHPNEADEFERSAYWCSFAFVRADYQRRGVGKALFAPSFERARELQAKKMGLITIDPANHSFYKALGFGLADHGMCKSPWNEFDIWTFGKDVGAA</sequence>
<dbReference type="CDD" id="cd04301">
    <property type="entry name" value="NAT_SF"/>
    <property type="match status" value="1"/>
</dbReference>
<comment type="caution">
    <text evidence="2">The sequence shown here is derived from an EMBL/GenBank/DDBJ whole genome shotgun (WGS) entry which is preliminary data.</text>
</comment>
<name>A0A9P3LEB5_9APHY</name>
<evidence type="ECO:0000313" key="3">
    <source>
        <dbReference type="Proteomes" id="UP000703269"/>
    </source>
</evidence>
<organism evidence="2 3">
    <name type="scientific">Phanerochaete sordida</name>
    <dbReference type="NCBI Taxonomy" id="48140"/>
    <lineage>
        <taxon>Eukaryota</taxon>
        <taxon>Fungi</taxon>
        <taxon>Dikarya</taxon>
        <taxon>Basidiomycota</taxon>
        <taxon>Agaricomycotina</taxon>
        <taxon>Agaricomycetes</taxon>
        <taxon>Polyporales</taxon>
        <taxon>Phanerochaetaceae</taxon>
        <taxon>Phanerochaete</taxon>
    </lineage>
</organism>
<feature type="domain" description="N-acetyltransferase" evidence="1">
    <location>
        <begin position="136"/>
        <end position="194"/>
    </location>
</feature>
<dbReference type="EMBL" id="BPQB01000026">
    <property type="protein sequence ID" value="GJE92351.1"/>
    <property type="molecule type" value="Genomic_DNA"/>
</dbReference>
<protein>
    <submittedName>
        <fullName evidence="2">GNAT family N-acetyltransferase</fullName>
    </submittedName>
</protein>
<reference evidence="2 3" key="1">
    <citation type="submission" date="2021-08" db="EMBL/GenBank/DDBJ databases">
        <title>Draft Genome Sequence of Phanerochaete sordida strain YK-624.</title>
        <authorList>
            <person name="Mori T."/>
            <person name="Dohra H."/>
            <person name="Suzuki T."/>
            <person name="Kawagishi H."/>
            <person name="Hirai H."/>
        </authorList>
    </citation>
    <scope>NUCLEOTIDE SEQUENCE [LARGE SCALE GENOMIC DNA]</scope>
    <source>
        <strain evidence="2 3">YK-624</strain>
    </source>
</reference>
<proteinExistence type="predicted"/>
<dbReference type="Proteomes" id="UP000703269">
    <property type="component" value="Unassembled WGS sequence"/>
</dbReference>
<dbReference type="Pfam" id="PF00583">
    <property type="entry name" value="Acetyltransf_1"/>
    <property type="match status" value="1"/>
</dbReference>
<dbReference type="GO" id="GO:0016747">
    <property type="term" value="F:acyltransferase activity, transferring groups other than amino-acyl groups"/>
    <property type="evidence" value="ECO:0007669"/>
    <property type="project" value="InterPro"/>
</dbReference>
<dbReference type="AlphaFoldDB" id="A0A9P3LEB5"/>
<dbReference type="Gene3D" id="3.40.630.30">
    <property type="match status" value="1"/>
</dbReference>
<dbReference type="OrthoDB" id="61113at2759"/>
<keyword evidence="3" id="KW-1185">Reference proteome</keyword>
<gene>
    <name evidence="2" type="ORF">PsYK624_085050</name>
</gene>
<dbReference type="SUPFAM" id="SSF55729">
    <property type="entry name" value="Acyl-CoA N-acyltransferases (Nat)"/>
    <property type="match status" value="1"/>
</dbReference>
<accession>A0A9P3LEB5</accession>
<dbReference type="InterPro" id="IPR016181">
    <property type="entry name" value="Acyl_CoA_acyltransferase"/>
</dbReference>
<evidence type="ECO:0000313" key="2">
    <source>
        <dbReference type="EMBL" id="GJE92351.1"/>
    </source>
</evidence>
<evidence type="ECO:0000259" key="1">
    <source>
        <dbReference type="Pfam" id="PF00583"/>
    </source>
</evidence>
<dbReference type="InterPro" id="IPR000182">
    <property type="entry name" value="GNAT_dom"/>
</dbReference>